<accession>A0A5A7PS89</accession>
<dbReference type="InterPro" id="IPR036879">
    <property type="entry name" value="TF_MADSbox_sf"/>
</dbReference>
<dbReference type="Pfam" id="PF00319">
    <property type="entry name" value="SRF-TF"/>
    <property type="match status" value="1"/>
</dbReference>
<sequence>MYDIAMGRKIDMKKIEDVTKCQVTFSKRRSSLMKKANEIAVCCDIDVAFVAFSPSGRVSKFCNQKRIEDVLHRYVNLPPECRLKDYELDPEQEPSLHQLSWCERNIKNSIERVIARKSVLFGNSSTSSTPPNFQMELENQDNILFSSNLNENESTLTPQQNPTTGQILMQLDPWISPYRAIIRDNIFQDALDPSGYMPNMNPGPSNASNFPIPPNICNFPIQHCSVIFESEPMVKLNAQIPPSQIPPQQPFGVLDQALPSFPREHNVNAWNNFSTGLSKILTQTSSFPNAIQDFTQSVCNSQLPRFAFTTMTTTTTPHSDQMNTTNTQYADLNLNPFSSTIKDEIGQLNLNLGNGSSINNNEEQEEDRPSKRPTTGQDEDPYQVHPQLVEARQDTTPPNPQPEEALGERTVWTTNVEKSNLWEWEDLLLDENFNFGNVSK</sequence>
<evidence type="ECO:0000256" key="5">
    <source>
        <dbReference type="ARBA" id="ARBA00023242"/>
    </source>
</evidence>
<feature type="region of interest" description="Disordered" evidence="6">
    <location>
        <begin position="352"/>
        <end position="409"/>
    </location>
</feature>
<protein>
    <submittedName>
        <fullName evidence="8">MADS-box transcription factor 30</fullName>
    </submittedName>
</protein>
<dbReference type="InterPro" id="IPR050142">
    <property type="entry name" value="MADS-box/MEF2_TF"/>
</dbReference>
<dbReference type="GO" id="GO:0005634">
    <property type="term" value="C:nucleus"/>
    <property type="evidence" value="ECO:0007669"/>
    <property type="project" value="UniProtKB-SubCell"/>
</dbReference>
<dbReference type="GO" id="GO:0046983">
    <property type="term" value="F:protein dimerization activity"/>
    <property type="evidence" value="ECO:0007669"/>
    <property type="project" value="InterPro"/>
</dbReference>
<feature type="compositionally biased region" description="Low complexity" evidence="6">
    <location>
        <begin position="352"/>
        <end position="361"/>
    </location>
</feature>
<evidence type="ECO:0000256" key="3">
    <source>
        <dbReference type="ARBA" id="ARBA00023125"/>
    </source>
</evidence>
<dbReference type="SMART" id="SM00432">
    <property type="entry name" value="MADS"/>
    <property type="match status" value="1"/>
</dbReference>
<comment type="caution">
    <text evidence="8">The sequence shown here is derived from an EMBL/GenBank/DDBJ whole genome shotgun (WGS) entry which is preliminary data.</text>
</comment>
<evidence type="ECO:0000259" key="7">
    <source>
        <dbReference type="PROSITE" id="PS50066"/>
    </source>
</evidence>
<dbReference type="PANTHER" id="PTHR48019">
    <property type="entry name" value="SERUM RESPONSE FACTOR HOMOLOG"/>
    <property type="match status" value="1"/>
</dbReference>
<keyword evidence="9" id="KW-1185">Reference proteome</keyword>
<dbReference type="PROSITE" id="PS50066">
    <property type="entry name" value="MADS_BOX_2"/>
    <property type="match status" value="1"/>
</dbReference>
<evidence type="ECO:0000256" key="1">
    <source>
        <dbReference type="ARBA" id="ARBA00004123"/>
    </source>
</evidence>
<dbReference type="PRINTS" id="PR00404">
    <property type="entry name" value="MADSDOMAIN"/>
</dbReference>
<proteinExistence type="predicted"/>
<dbReference type="OrthoDB" id="903157at2759"/>
<feature type="domain" description="MADS-box" evidence="7">
    <location>
        <begin position="5"/>
        <end position="65"/>
    </location>
</feature>
<evidence type="ECO:0000313" key="9">
    <source>
        <dbReference type="Proteomes" id="UP000325081"/>
    </source>
</evidence>
<keyword evidence="3" id="KW-0238">DNA-binding</keyword>
<dbReference type="SUPFAM" id="SSF55455">
    <property type="entry name" value="SRF-like"/>
    <property type="match status" value="1"/>
</dbReference>
<organism evidence="8 9">
    <name type="scientific">Striga asiatica</name>
    <name type="common">Asiatic witchweed</name>
    <name type="synonym">Buchnera asiatica</name>
    <dbReference type="NCBI Taxonomy" id="4170"/>
    <lineage>
        <taxon>Eukaryota</taxon>
        <taxon>Viridiplantae</taxon>
        <taxon>Streptophyta</taxon>
        <taxon>Embryophyta</taxon>
        <taxon>Tracheophyta</taxon>
        <taxon>Spermatophyta</taxon>
        <taxon>Magnoliopsida</taxon>
        <taxon>eudicotyledons</taxon>
        <taxon>Gunneridae</taxon>
        <taxon>Pentapetalae</taxon>
        <taxon>asterids</taxon>
        <taxon>lamiids</taxon>
        <taxon>Lamiales</taxon>
        <taxon>Orobanchaceae</taxon>
        <taxon>Buchnereae</taxon>
        <taxon>Striga</taxon>
    </lineage>
</organism>
<name>A0A5A7PS89_STRAF</name>
<keyword evidence="5" id="KW-0539">Nucleus</keyword>
<evidence type="ECO:0000256" key="2">
    <source>
        <dbReference type="ARBA" id="ARBA00023015"/>
    </source>
</evidence>
<gene>
    <name evidence="8" type="ORF">STAS_11422</name>
</gene>
<dbReference type="Gene3D" id="3.40.1810.10">
    <property type="entry name" value="Transcription factor, MADS-box"/>
    <property type="match status" value="1"/>
</dbReference>
<evidence type="ECO:0000313" key="8">
    <source>
        <dbReference type="EMBL" id="GER35157.1"/>
    </source>
</evidence>
<comment type="subcellular location">
    <subcellularLocation>
        <location evidence="1">Nucleus</location>
    </subcellularLocation>
</comment>
<dbReference type="EMBL" id="BKCP01004960">
    <property type="protein sequence ID" value="GER35157.1"/>
    <property type="molecule type" value="Genomic_DNA"/>
</dbReference>
<reference evidence="9" key="1">
    <citation type="journal article" date="2019" name="Curr. Biol.">
        <title>Genome Sequence of Striga asiatica Provides Insight into the Evolution of Plant Parasitism.</title>
        <authorList>
            <person name="Yoshida S."/>
            <person name="Kim S."/>
            <person name="Wafula E.K."/>
            <person name="Tanskanen J."/>
            <person name="Kim Y.M."/>
            <person name="Honaas L."/>
            <person name="Yang Z."/>
            <person name="Spallek T."/>
            <person name="Conn C.E."/>
            <person name="Ichihashi Y."/>
            <person name="Cheong K."/>
            <person name="Cui S."/>
            <person name="Der J.P."/>
            <person name="Gundlach H."/>
            <person name="Jiao Y."/>
            <person name="Hori C."/>
            <person name="Ishida J.K."/>
            <person name="Kasahara H."/>
            <person name="Kiba T."/>
            <person name="Kim M.S."/>
            <person name="Koo N."/>
            <person name="Laohavisit A."/>
            <person name="Lee Y.H."/>
            <person name="Lumba S."/>
            <person name="McCourt P."/>
            <person name="Mortimer J.C."/>
            <person name="Mutuku J.M."/>
            <person name="Nomura T."/>
            <person name="Sasaki-Sekimoto Y."/>
            <person name="Seto Y."/>
            <person name="Wang Y."/>
            <person name="Wakatake T."/>
            <person name="Sakakibara H."/>
            <person name="Demura T."/>
            <person name="Yamaguchi S."/>
            <person name="Yoneyama K."/>
            <person name="Manabe R.I."/>
            <person name="Nelson D.C."/>
            <person name="Schulman A.H."/>
            <person name="Timko M.P."/>
            <person name="dePamphilis C.W."/>
            <person name="Choi D."/>
            <person name="Shirasu K."/>
        </authorList>
    </citation>
    <scope>NUCLEOTIDE SEQUENCE [LARGE SCALE GENOMIC DNA]</scope>
    <source>
        <strain evidence="9">cv. UVA1</strain>
    </source>
</reference>
<dbReference type="AlphaFoldDB" id="A0A5A7PS89"/>
<dbReference type="InterPro" id="IPR002100">
    <property type="entry name" value="TF_MADSbox"/>
</dbReference>
<keyword evidence="4" id="KW-0804">Transcription</keyword>
<dbReference type="Proteomes" id="UP000325081">
    <property type="component" value="Unassembled WGS sequence"/>
</dbReference>
<evidence type="ECO:0000256" key="6">
    <source>
        <dbReference type="SAM" id="MobiDB-lite"/>
    </source>
</evidence>
<evidence type="ECO:0000256" key="4">
    <source>
        <dbReference type="ARBA" id="ARBA00023163"/>
    </source>
</evidence>
<keyword evidence="2" id="KW-0805">Transcription regulation</keyword>
<dbReference type="GO" id="GO:0003677">
    <property type="term" value="F:DNA binding"/>
    <property type="evidence" value="ECO:0007669"/>
    <property type="project" value="UniProtKB-KW"/>
</dbReference>